<feature type="region of interest" description="Disordered" evidence="1">
    <location>
        <begin position="239"/>
        <end position="258"/>
    </location>
</feature>
<evidence type="ECO:0000313" key="3">
    <source>
        <dbReference type="Proteomes" id="UP000184267"/>
    </source>
</evidence>
<evidence type="ECO:0000256" key="1">
    <source>
        <dbReference type="SAM" id="MobiDB-lite"/>
    </source>
</evidence>
<dbReference type="STRING" id="154538.A0A1M2VJU7"/>
<sequence length="258" mass="28368">LNASGTDAPPNAASDIRSHQLEPEVSNSPPSLSTQPCASTGRLPDAGLQEVEVPGWIGDALKYFVLIDGGVRWTQLVGEWQRFEASLGHPDGQNRQNRLPTKARPEEIKIWTKNARDYEKLPKVKSVQQYATTWKQWWAELQPESRTSESDTWPMPRVEPIDPLDWDLLQRGGCNGFFLVVISLAWWVSAALLSGEGLEEAMHAVEDVSWVCRTITTGGGASAPAPTSKCVAYSSMLDSDVPAKRQRSDNTKDAPASV</sequence>
<proteinExistence type="predicted"/>
<comment type="caution">
    <text evidence="2">The sequence shown here is derived from an EMBL/GenBank/DDBJ whole genome shotgun (WGS) entry which is preliminary data.</text>
</comment>
<organism evidence="2 3">
    <name type="scientific">Trametes pubescens</name>
    <name type="common">White-rot fungus</name>
    <dbReference type="NCBI Taxonomy" id="154538"/>
    <lineage>
        <taxon>Eukaryota</taxon>
        <taxon>Fungi</taxon>
        <taxon>Dikarya</taxon>
        <taxon>Basidiomycota</taxon>
        <taxon>Agaricomycotina</taxon>
        <taxon>Agaricomycetes</taxon>
        <taxon>Polyporales</taxon>
        <taxon>Polyporaceae</taxon>
        <taxon>Trametes</taxon>
    </lineage>
</organism>
<feature type="compositionally biased region" description="Polar residues" evidence="1">
    <location>
        <begin position="25"/>
        <end position="38"/>
    </location>
</feature>
<feature type="region of interest" description="Disordered" evidence="1">
    <location>
        <begin position="1"/>
        <end position="43"/>
    </location>
</feature>
<name>A0A1M2VJU7_TRAPU</name>
<evidence type="ECO:0000313" key="2">
    <source>
        <dbReference type="EMBL" id="OJT07901.1"/>
    </source>
</evidence>
<dbReference type="OrthoDB" id="2803783at2759"/>
<reference evidence="2 3" key="1">
    <citation type="submission" date="2016-10" db="EMBL/GenBank/DDBJ databases">
        <title>Genome sequence of the basidiomycete white-rot fungus Trametes pubescens.</title>
        <authorList>
            <person name="Makela M.R."/>
            <person name="Granchi Z."/>
            <person name="Peng M."/>
            <person name="De Vries R.P."/>
            <person name="Grigoriev I."/>
            <person name="Riley R."/>
            <person name="Hilden K."/>
        </authorList>
    </citation>
    <scope>NUCLEOTIDE SEQUENCE [LARGE SCALE GENOMIC DNA]</scope>
    <source>
        <strain evidence="2 3">FBCC735</strain>
    </source>
</reference>
<feature type="compositionally biased region" description="Basic and acidic residues" evidence="1">
    <location>
        <begin position="241"/>
        <end position="252"/>
    </location>
</feature>
<protein>
    <submittedName>
        <fullName evidence="2">Uncharacterized protein</fullName>
    </submittedName>
</protein>
<keyword evidence="3" id="KW-1185">Reference proteome</keyword>
<accession>A0A1M2VJU7</accession>
<dbReference type="AlphaFoldDB" id="A0A1M2VJU7"/>
<dbReference type="EMBL" id="MNAD01001103">
    <property type="protein sequence ID" value="OJT07901.1"/>
    <property type="molecule type" value="Genomic_DNA"/>
</dbReference>
<gene>
    <name evidence="2" type="ORF">TRAPUB_1204</name>
</gene>
<dbReference type="OMA" id="CEPADDE"/>
<dbReference type="Proteomes" id="UP000184267">
    <property type="component" value="Unassembled WGS sequence"/>
</dbReference>
<feature type="non-terminal residue" evidence="2">
    <location>
        <position position="1"/>
    </location>
</feature>